<dbReference type="EMBL" id="CAJZAF010000043">
    <property type="protein sequence ID" value="CAG9185581.1"/>
    <property type="molecule type" value="Genomic_DNA"/>
</dbReference>
<evidence type="ECO:0000256" key="1">
    <source>
        <dbReference type="PROSITE-ProRule" id="PRU00285"/>
    </source>
</evidence>
<protein>
    <recommendedName>
        <fullName evidence="3">SHSP domain-containing protein</fullName>
    </recommendedName>
</protein>
<organism evidence="4 5">
    <name type="scientific">Cupriavidus pinatubonensis</name>
    <dbReference type="NCBI Taxonomy" id="248026"/>
    <lineage>
        <taxon>Bacteria</taxon>
        <taxon>Pseudomonadati</taxon>
        <taxon>Pseudomonadota</taxon>
        <taxon>Betaproteobacteria</taxon>
        <taxon>Burkholderiales</taxon>
        <taxon>Burkholderiaceae</taxon>
        <taxon>Cupriavidus</taxon>
    </lineage>
</organism>
<dbReference type="Pfam" id="PF00011">
    <property type="entry name" value="HSP20"/>
    <property type="match status" value="1"/>
</dbReference>
<accession>A0ABN7ZMQ5</accession>
<comment type="similarity">
    <text evidence="1 2">Belongs to the small heat shock protein (HSP20) family.</text>
</comment>
<dbReference type="Gene3D" id="2.60.40.790">
    <property type="match status" value="1"/>
</dbReference>
<feature type="domain" description="SHSP" evidence="3">
    <location>
        <begin position="1"/>
        <end position="91"/>
    </location>
</feature>
<evidence type="ECO:0000259" key="3">
    <source>
        <dbReference type="PROSITE" id="PS01031"/>
    </source>
</evidence>
<evidence type="ECO:0000313" key="4">
    <source>
        <dbReference type="EMBL" id="CAG9185581.1"/>
    </source>
</evidence>
<dbReference type="CDD" id="cd06464">
    <property type="entry name" value="ACD_sHsps-like"/>
    <property type="match status" value="1"/>
</dbReference>
<comment type="caution">
    <text evidence="4">The sequence shown here is derived from an EMBL/GenBank/DDBJ whole genome shotgun (WGS) entry which is preliminary data.</text>
</comment>
<reference evidence="4 5" key="1">
    <citation type="submission" date="2021-08" db="EMBL/GenBank/DDBJ databases">
        <authorList>
            <person name="Peeters C."/>
        </authorList>
    </citation>
    <scope>NUCLEOTIDE SEQUENCE [LARGE SCALE GENOMIC DNA]</scope>
    <source>
        <strain evidence="4 5">LMG 23994</strain>
    </source>
</reference>
<dbReference type="InterPro" id="IPR008978">
    <property type="entry name" value="HSP20-like_chaperone"/>
</dbReference>
<dbReference type="SUPFAM" id="SSF49764">
    <property type="entry name" value="HSP20-like chaperones"/>
    <property type="match status" value="1"/>
</dbReference>
<dbReference type="Proteomes" id="UP000701702">
    <property type="component" value="Unassembled WGS sequence"/>
</dbReference>
<dbReference type="InterPro" id="IPR002068">
    <property type="entry name" value="A-crystallin/Hsp20_dom"/>
</dbReference>
<name>A0ABN7ZMQ5_9BURK</name>
<gene>
    <name evidence="4" type="ORF">LMG23994_05793</name>
</gene>
<keyword evidence="5" id="KW-1185">Reference proteome</keyword>
<evidence type="ECO:0000256" key="2">
    <source>
        <dbReference type="RuleBase" id="RU003616"/>
    </source>
</evidence>
<evidence type="ECO:0000313" key="5">
    <source>
        <dbReference type="Proteomes" id="UP000701702"/>
    </source>
</evidence>
<dbReference type="PROSITE" id="PS01031">
    <property type="entry name" value="SHSP"/>
    <property type="match status" value="1"/>
</dbReference>
<proteinExistence type="inferred from homology"/>
<sequence length="91" mass="10065">MELVEQGGRLMVIVALPGVSPDAVDLTLEGDVLSIRAQRHLPPAFSGGTVHCLEIPYGRFERRLALPRGPYQLRQRSSEDGCLLLVLERLD</sequence>